<dbReference type="OrthoDB" id="9914339at2"/>
<dbReference type="Proteomes" id="UP000001635">
    <property type="component" value="Chromosome"/>
</dbReference>
<feature type="signal peptide" evidence="1">
    <location>
        <begin position="1"/>
        <end position="23"/>
    </location>
</feature>
<dbReference type="HOGENOM" id="CLU_1406698_0_0_10"/>
<dbReference type="EMBL" id="CP002955">
    <property type="protein sequence ID" value="AEL26642.1"/>
    <property type="molecule type" value="Genomic_DNA"/>
</dbReference>
<dbReference type="KEGG" id="cmr:Cycma_2906"/>
<sequence>MKRTLLLAAIALVFMALPKVSLGQASFSHSLGAAYYVSTSTVITENYESTSTIGSPAILYSPRINMVELGREMTVSVGTHLGLGFMLDTNSGSASFAMDLPVVAEINFGHGAHADTRSSVGGYAGVGFGINRLGGGSNFEGVSTNKASGPVLNGGVRALINGVPVGFRLSYLLNMEEGGNVAGIGAFYTFGFR</sequence>
<keyword evidence="1" id="KW-0732">Signal</keyword>
<dbReference type="AlphaFoldDB" id="G0J2Q9"/>
<name>G0J2Q9_CYCMS</name>
<gene>
    <name evidence="2" type="ordered locus">Cycma_2906</name>
</gene>
<evidence type="ECO:0000256" key="1">
    <source>
        <dbReference type="SAM" id="SignalP"/>
    </source>
</evidence>
<keyword evidence="3" id="KW-1185">Reference proteome</keyword>
<protein>
    <recommendedName>
        <fullName evidence="4">Outer membrane protein beta-barrel domain-containing protein</fullName>
    </recommendedName>
</protein>
<organism evidence="2 3">
    <name type="scientific">Cyclobacterium marinum (strain ATCC 25205 / DSM 745 / LMG 13164 / NCIMB 1802)</name>
    <name type="common">Flectobacillus marinus</name>
    <dbReference type="NCBI Taxonomy" id="880070"/>
    <lineage>
        <taxon>Bacteria</taxon>
        <taxon>Pseudomonadati</taxon>
        <taxon>Bacteroidota</taxon>
        <taxon>Cytophagia</taxon>
        <taxon>Cytophagales</taxon>
        <taxon>Cyclobacteriaceae</taxon>
        <taxon>Cyclobacterium</taxon>
    </lineage>
</organism>
<dbReference type="RefSeq" id="WP_014020933.1">
    <property type="nucleotide sequence ID" value="NC_015914.1"/>
</dbReference>
<accession>G0J2Q9</accession>
<evidence type="ECO:0000313" key="3">
    <source>
        <dbReference type="Proteomes" id="UP000001635"/>
    </source>
</evidence>
<reference evidence="3" key="1">
    <citation type="submission" date="2011-07" db="EMBL/GenBank/DDBJ databases">
        <title>The complete genome of Cyclobacterium marinum DSM 745.</title>
        <authorList>
            <person name="Lucas S."/>
            <person name="Han J."/>
            <person name="Lapidus A."/>
            <person name="Bruce D."/>
            <person name="Goodwin L."/>
            <person name="Pitluck S."/>
            <person name="Peters L."/>
            <person name="Kyrpides N."/>
            <person name="Mavromatis K."/>
            <person name="Ivanova N."/>
            <person name="Ovchinnikova G."/>
            <person name="Chertkov O."/>
            <person name="Detter J.C."/>
            <person name="Tapia R."/>
            <person name="Han C."/>
            <person name="Land M."/>
            <person name="Hauser L."/>
            <person name="Markowitz V."/>
            <person name="Cheng J.-F."/>
            <person name="Hugenholtz P."/>
            <person name="Woyke T."/>
            <person name="Wu D."/>
            <person name="Tindall B."/>
            <person name="Schuetze A."/>
            <person name="Brambilla E."/>
            <person name="Klenk H.-P."/>
            <person name="Eisen J.A."/>
        </authorList>
    </citation>
    <scope>NUCLEOTIDE SEQUENCE [LARGE SCALE GENOMIC DNA]</scope>
    <source>
        <strain evidence="3">ATCC 25205 / DSM 745 / LMG 13164 / NCIMB 1802</strain>
    </source>
</reference>
<evidence type="ECO:0008006" key="4">
    <source>
        <dbReference type="Google" id="ProtNLM"/>
    </source>
</evidence>
<evidence type="ECO:0000313" key="2">
    <source>
        <dbReference type="EMBL" id="AEL26642.1"/>
    </source>
</evidence>
<feature type="chain" id="PRO_5003400767" description="Outer membrane protein beta-barrel domain-containing protein" evidence="1">
    <location>
        <begin position="24"/>
        <end position="193"/>
    </location>
</feature>
<proteinExistence type="predicted"/>